<organism evidence="5 6">
    <name type="scientific">Flemingia macrophylla</name>
    <dbReference type="NCBI Taxonomy" id="520843"/>
    <lineage>
        <taxon>Eukaryota</taxon>
        <taxon>Viridiplantae</taxon>
        <taxon>Streptophyta</taxon>
        <taxon>Embryophyta</taxon>
        <taxon>Tracheophyta</taxon>
        <taxon>Spermatophyta</taxon>
        <taxon>Magnoliopsida</taxon>
        <taxon>eudicotyledons</taxon>
        <taxon>Gunneridae</taxon>
        <taxon>Pentapetalae</taxon>
        <taxon>rosids</taxon>
        <taxon>fabids</taxon>
        <taxon>Fabales</taxon>
        <taxon>Fabaceae</taxon>
        <taxon>Papilionoideae</taxon>
        <taxon>50 kb inversion clade</taxon>
        <taxon>NPAAA clade</taxon>
        <taxon>indigoferoid/millettioid clade</taxon>
        <taxon>Phaseoleae</taxon>
        <taxon>Flemingia</taxon>
    </lineage>
</organism>
<keyword evidence="3" id="KW-0812">Transmembrane</keyword>
<gene>
    <name evidence="5" type="ORF">Fmac_011241</name>
</gene>
<dbReference type="InterPro" id="IPR013320">
    <property type="entry name" value="ConA-like_dom_sf"/>
</dbReference>
<dbReference type="GO" id="GO:0016798">
    <property type="term" value="F:hydrolase activity, acting on glycosyl bonds"/>
    <property type="evidence" value="ECO:0007669"/>
    <property type="project" value="UniProtKB-KW"/>
</dbReference>
<sequence length="300" mass="34246">MRLRLRPIACIFRFRFRFVFIYLLSSTFLVVVCVADEAFHSHRPWGGFCYVTLFLALAIVCASKVVEVRFQRNYKVVWGDHHIFFLQHGREVQLSIDKTSGAGFRSKLEYASGFFQMRIMIPNKNSRGVVTAFYLTSTADEHKGAKHDEIDFEFLGNNGKPYTLQTNVFANDEGGREQRHSLWFDPSIDFHNYAILWNQHQIVFYVDGIPIRVFKNNSKVGVSYPTQQMRVMASIWNGEPWASNGKRIDWKQAPFTAHFQGHSSPAFVFPYSASSASSSSICCLLCARGLASETTIVLPL</sequence>
<dbReference type="Proteomes" id="UP001603857">
    <property type="component" value="Unassembled WGS sequence"/>
</dbReference>
<reference evidence="5 6" key="1">
    <citation type="submission" date="2024-08" db="EMBL/GenBank/DDBJ databases">
        <title>Insights into the chromosomal genome structure of Flemingia macrophylla.</title>
        <authorList>
            <person name="Ding Y."/>
            <person name="Zhao Y."/>
            <person name="Bi W."/>
            <person name="Wu M."/>
            <person name="Zhao G."/>
            <person name="Gong Y."/>
            <person name="Li W."/>
            <person name="Zhang P."/>
        </authorList>
    </citation>
    <scope>NUCLEOTIDE SEQUENCE [LARGE SCALE GENOMIC DNA]</scope>
    <source>
        <strain evidence="5">DYQJB</strain>
        <tissue evidence="5">Leaf</tissue>
    </source>
</reference>
<dbReference type="PANTHER" id="PTHR31062">
    <property type="entry name" value="XYLOGLUCAN ENDOTRANSGLUCOSYLASE/HYDROLASE PROTEIN 8-RELATED"/>
    <property type="match status" value="1"/>
</dbReference>
<dbReference type="Pfam" id="PF00722">
    <property type="entry name" value="Glyco_hydro_16"/>
    <property type="match status" value="1"/>
</dbReference>
<dbReference type="Gene3D" id="2.60.120.200">
    <property type="match status" value="1"/>
</dbReference>
<keyword evidence="1" id="KW-0378">Hydrolase</keyword>
<name>A0ABD1MLV6_9FABA</name>
<evidence type="ECO:0000256" key="2">
    <source>
        <dbReference type="ARBA" id="ARBA00023295"/>
    </source>
</evidence>
<dbReference type="AlphaFoldDB" id="A0ABD1MLV6"/>
<evidence type="ECO:0000256" key="1">
    <source>
        <dbReference type="ARBA" id="ARBA00022801"/>
    </source>
</evidence>
<feature type="transmembrane region" description="Helical" evidence="3">
    <location>
        <begin position="45"/>
        <end position="66"/>
    </location>
</feature>
<keyword evidence="3" id="KW-0472">Membrane</keyword>
<keyword evidence="3" id="KW-1133">Transmembrane helix</keyword>
<protein>
    <recommendedName>
        <fullName evidence="4">GH16 domain-containing protein</fullName>
    </recommendedName>
</protein>
<keyword evidence="2" id="KW-0326">Glycosidase</keyword>
<accession>A0ABD1MLV6</accession>
<dbReference type="InterPro" id="IPR000757">
    <property type="entry name" value="Beta-glucanase-like"/>
</dbReference>
<dbReference type="PROSITE" id="PS51762">
    <property type="entry name" value="GH16_2"/>
    <property type="match status" value="1"/>
</dbReference>
<evidence type="ECO:0000259" key="4">
    <source>
        <dbReference type="PROSITE" id="PS51762"/>
    </source>
</evidence>
<keyword evidence="6" id="KW-1185">Reference proteome</keyword>
<dbReference type="InterPro" id="IPR044791">
    <property type="entry name" value="Beta-glucanase/XTH"/>
</dbReference>
<dbReference type="EMBL" id="JBGMDY010000004">
    <property type="protein sequence ID" value="KAL2336795.1"/>
    <property type="molecule type" value="Genomic_DNA"/>
</dbReference>
<comment type="caution">
    <text evidence="5">The sequence shown here is derived from an EMBL/GenBank/DDBJ whole genome shotgun (WGS) entry which is preliminary data.</text>
</comment>
<evidence type="ECO:0000256" key="3">
    <source>
        <dbReference type="SAM" id="Phobius"/>
    </source>
</evidence>
<proteinExistence type="predicted"/>
<evidence type="ECO:0000313" key="6">
    <source>
        <dbReference type="Proteomes" id="UP001603857"/>
    </source>
</evidence>
<dbReference type="SUPFAM" id="SSF49899">
    <property type="entry name" value="Concanavalin A-like lectins/glucanases"/>
    <property type="match status" value="1"/>
</dbReference>
<evidence type="ECO:0000313" key="5">
    <source>
        <dbReference type="EMBL" id="KAL2336795.1"/>
    </source>
</evidence>
<feature type="domain" description="GH16" evidence="4">
    <location>
        <begin position="43"/>
        <end position="259"/>
    </location>
</feature>